<dbReference type="EMBL" id="MU853336">
    <property type="protein sequence ID" value="KAK4114833.1"/>
    <property type="molecule type" value="Genomic_DNA"/>
</dbReference>
<dbReference type="RefSeq" id="XP_064672403.1">
    <property type="nucleotide sequence ID" value="XM_064814743.1"/>
</dbReference>
<proteinExistence type="predicted"/>
<dbReference type="Proteomes" id="UP001302812">
    <property type="component" value="Unassembled WGS sequence"/>
</dbReference>
<evidence type="ECO:0000313" key="2">
    <source>
        <dbReference type="Proteomes" id="UP001302812"/>
    </source>
</evidence>
<dbReference type="GeneID" id="89938868"/>
<keyword evidence="2" id="KW-1185">Reference proteome</keyword>
<name>A0AAN6YVA4_9PEZI</name>
<dbReference type="AlphaFoldDB" id="A0AAN6YVA4"/>
<protein>
    <submittedName>
        <fullName evidence="1">Uncharacterized protein</fullName>
    </submittedName>
</protein>
<comment type="caution">
    <text evidence="1">The sequence shown here is derived from an EMBL/GenBank/DDBJ whole genome shotgun (WGS) entry which is preliminary data.</text>
</comment>
<evidence type="ECO:0000313" key="1">
    <source>
        <dbReference type="EMBL" id="KAK4114833.1"/>
    </source>
</evidence>
<sequence length="71" mass="7914">MWTCVLRLSNHARSAAPAYQAARWFDAPCISLVCWFGWTLLTAGGNAHSRQFPAARNALRHMDIDCNHAVS</sequence>
<gene>
    <name evidence="1" type="ORF">N656DRAFT_777012</name>
</gene>
<organism evidence="1 2">
    <name type="scientific">Canariomyces notabilis</name>
    <dbReference type="NCBI Taxonomy" id="2074819"/>
    <lineage>
        <taxon>Eukaryota</taxon>
        <taxon>Fungi</taxon>
        <taxon>Dikarya</taxon>
        <taxon>Ascomycota</taxon>
        <taxon>Pezizomycotina</taxon>
        <taxon>Sordariomycetes</taxon>
        <taxon>Sordariomycetidae</taxon>
        <taxon>Sordariales</taxon>
        <taxon>Chaetomiaceae</taxon>
        <taxon>Canariomyces</taxon>
    </lineage>
</organism>
<reference evidence="1" key="2">
    <citation type="submission" date="2023-05" db="EMBL/GenBank/DDBJ databases">
        <authorList>
            <consortium name="Lawrence Berkeley National Laboratory"/>
            <person name="Steindorff A."/>
            <person name="Hensen N."/>
            <person name="Bonometti L."/>
            <person name="Westerberg I."/>
            <person name="Brannstrom I.O."/>
            <person name="Guillou S."/>
            <person name="Cros-Aarteil S."/>
            <person name="Calhoun S."/>
            <person name="Haridas S."/>
            <person name="Kuo A."/>
            <person name="Mondo S."/>
            <person name="Pangilinan J."/>
            <person name="Riley R."/>
            <person name="Labutti K."/>
            <person name="Andreopoulos B."/>
            <person name="Lipzen A."/>
            <person name="Chen C."/>
            <person name="Yanf M."/>
            <person name="Daum C."/>
            <person name="Ng V."/>
            <person name="Clum A."/>
            <person name="Ohm R."/>
            <person name="Martin F."/>
            <person name="Silar P."/>
            <person name="Natvig D."/>
            <person name="Lalanne C."/>
            <person name="Gautier V."/>
            <person name="Ament-Velasquez S.L."/>
            <person name="Kruys A."/>
            <person name="Hutchinson M.I."/>
            <person name="Powell A.J."/>
            <person name="Barry K."/>
            <person name="Miller A.N."/>
            <person name="Grigoriev I.V."/>
            <person name="Debuchy R."/>
            <person name="Gladieux P."/>
            <person name="Thoren M.H."/>
            <person name="Johannesson H."/>
        </authorList>
    </citation>
    <scope>NUCLEOTIDE SEQUENCE</scope>
    <source>
        <strain evidence="1">CBS 508.74</strain>
    </source>
</reference>
<accession>A0AAN6YVA4</accession>
<reference evidence="1" key="1">
    <citation type="journal article" date="2023" name="Mol. Phylogenet. Evol.">
        <title>Genome-scale phylogeny and comparative genomics of the fungal order Sordariales.</title>
        <authorList>
            <person name="Hensen N."/>
            <person name="Bonometti L."/>
            <person name="Westerberg I."/>
            <person name="Brannstrom I.O."/>
            <person name="Guillou S."/>
            <person name="Cros-Aarteil S."/>
            <person name="Calhoun S."/>
            <person name="Haridas S."/>
            <person name="Kuo A."/>
            <person name="Mondo S."/>
            <person name="Pangilinan J."/>
            <person name="Riley R."/>
            <person name="LaButti K."/>
            <person name="Andreopoulos B."/>
            <person name="Lipzen A."/>
            <person name="Chen C."/>
            <person name="Yan M."/>
            <person name="Daum C."/>
            <person name="Ng V."/>
            <person name="Clum A."/>
            <person name="Steindorff A."/>
            <person name="Ohm R.A."/>
            <person name="Martin F."/>
            <person name="Silar P."/>
            <person name="Natvig D.O."/>
            <person name="Lalanne C."/>
            <person name="Gautier V."/>
            <person name="Ament-Velasquez S.L."/>
            <person name="Kruys A."/>
            <person name="Hutchinson M.I."/>
            <person name="Powell A.J."/>
            <person name="Barry K."/>
            <person name="Miller A.N."/>
            <person name="Grigoriev I.V."/>
            <person name="Debuchy R."/>
            <person name="Gladieux P."/>
            <person name="Hiltunen Thoren M."/>
            <person name="Johannesson H."/>
        </authorList>
    </citation>
    <scope>NUCLEOTIDE SEQUENCE</scope>
    <source>
        <strain evidence="1">CBS 508.74</strain>
    </source>
</reference>